<protein>
    <recommendedName>
        <fullName evidence="3">Glycosyltransferase family 2 protein</fullName>
    </recommendedName>
</protein>
<name>A0A4Q2JSY6_9MICO</name>
<sequence>MTRAARPAMRLNAYVLAGDPAWIAESLGSYYPLVERIVVSYDRSHRSWSGHPLSVEESLRRISALDPEGKVVLLPGDHVAVDRSLMATETAQRQAALDAASEGADWVLQLDTDEVLPAPGVLLDQLAAADARGAGALDFPLRNLYAMTEDGRFLEQCGRFWTTQAAYPGPVAVRAGTALTVARQARGVLHHRVDVAPRNTDPAHPRNTRVDAVIPAAHAVLHLSWVRTEEQMREKRDVSGYAANRDWDRDLARWRWRAKHPLLTTAAAPVTRRWWDRYRLVAVPRLSGSRP</sequence>
<evidence type="ECO:0000313" key="1">
    <source>
        <dbReference type="EMBL" id="RXZ50146.1"/>
    </source>
</evidence>
<organism evidence="1 2">
    <name type="scientific">Agromyces binzhouensis</name>
    <dbReference type="NCBI Taxonomy" id="1817495"/>
    <lineage>
        <taxon>Bacteria</taxon>
        <taxon>Bacillati</taxon>
        <taxon>Actinomycetota</taxon>
        <taxon>Actinomycetes</taxon>
        <taxon>Micrococcales</taxon>
        <taxon>Microbacteriaceae</taxon>
        <taxon>Agromyces</taxon>
    </lineage>
</organism>
<dbReference type="RefSeq" id="WP_129233497.1">
    <property type="nucleotide sequence ID" value="NZ_SDPL01000031.1"/>
</dbReference>
<accession>A0A4Q2JSY6</accession>
<keyword evidence="2" id="KW-1185">Reference proteome</keyword>
<reference evidence="1 2" key="1">
    <citation type="submission" date="2019-01" db="EMBL/GenBank/DDBJ databases">
        <authorList>
            <person name="Li J."/>
        </authorList>
    </citation>
    <scope>NUCLEOTIDE SEQUENCE [LARGE SCALE GENOMIC DNA]</scope>
    <source>
        <strain evidence="1 2">CGMCC 4.7180</strain>
    </source>
</reference>
<evidence type="ECO:0008006" key="3">
    <source>
        <dbReference type="Google" id="ProtNLM"/>
    </source>
</evidence>
<comment type="caution">
    <text evidence="1">The sequence shown here is derived from an EMBL/GenBank/DDBJ whole genome shotgun (WGS) entry which is preliminary data.</text>
</comment>
<gene>
    <name evidence="1" type="ORF">ESO86_03470</name>
</gene>
<dbReference type="EMBL" id="SDPL01000031">
    <property type="protein sequence ID" value="RXZ50146.1"/>
    <property type="molecule type" value="Genomic_DNA"/>
</dbReference>
<proteinExistence type="predicted"/>
<dbReference type="OrthoDB" id="745987at2"/>
<dbReference type="Proteomes" id="UP000292881">
    <property type="component" value="Unassembled WGS sequence"/>
</dbReference>
<dbReference type="AlphaFoldDB" id="A0A4Q2JSY6"/>
<evidence type="ECO:0000313" key="2">
    <source>
        <dbReference type="Proteomes" id="UP000292881"/>
    </source>
</evidence>